<dbReference type="EMBL" id="BMIY01000006">
    <property type="protein sequence ID" value="GGG59566.1"/>
    <property type="molecule type" value="Genomic_DNA"/>
</dbReference>
<dbReference type="Proteomes" id="UP000627715">
    <property type="component" value="Unassembled WGS sequence"/>
</dbReference>
<dbReference type="InterPro" id="IPR024079">
    <property type="entry name" value="MetalloPept_cat_dom_sf"/>
</dbReference>
<dbReference type="AlphaFoldDB" id="A0A917GX44"/>
<dbReference type="InterPro" id="IPR001818">
    <property type="entry name" value="Pept_M10_metallopeptidase"/>
</dbReference>
<reference evidence="6" key="2">
    <citation type="submission" date="2020-09" db="EMBL/GenBank/DDBJ databases">
        <authorList>
            <person name="Sun Q."/>
            <person name="Zhou Y."/>
        </authorList>
    </citation>
    <scope>NUCLEOTIDE SEQUENCE</scope>
    <source>
        <strain evidence="6">CGMCC 1.15425</strain>
    </source>
</reference>
<reference evidence="6" key="1">
    <citation type="journal article" date="2014" name="Int. J. Syst. Evol. Microbiol.">
        <title>Complete genome sequence of Corynebacterium casei LMG S-19264T (=DSM 44701T), isolated from a smear-ripened cheese.</title>
        <authorList>
            <consortium name="US DOE Joint Genome Institute (JGI-PGF)"/>
            <person name="Walter F."/>
            <person name="Albersmeier A."/>
            <person name="Kalinowski J."/>
            <person name="Ruckert C."/>
        </authorList>
    </citation>
    <scope>NUCLEOTIDE SEQUENCE</scope>
    <source>
        <strain evidence="6">CGMCC 1.15425</strain>
    </source>
</reference>
<proteinExistence type="predicted"/>
<keyword evidence="2" id="KW-0479">Metal-binding</keyword>
<evidence type="ECO:0000313" key="7">
    <source>
        <dbReference type="Proteomes" id="UP000627715"/>
    </source>
</evidence>
<keyword evidence="1" id="KW-0645">Protease</keyword>
<dbReference type="GO" id="GO:0004222">
    <property type="term" value="F:metalloendopeptidase activity"/>
    <property type="evidence" value="ECO:0007669"/>
    <property type="project" value="InterPro"/>
</dbReference>
<feature type="domain" description="Peptidase metallopeptidase" evidence="5">
    <location>
        <begin position="48"/>
        <end position="231"/>
    </location>
</feature>
<comment type="caution">
    <text evidence="6">The sequence shown here is derived from an EMBL/GenBank/DDBJ whole genome shotgun (WGS) entry which is preliminary data.</text>
</comment>
<evidence type="ECO:0000313" key="6">
    <source>
        <dbReference type="EMBL" id="GGG59566.1"/>
    </source>
</evidence>
<dbReference type="SUPFAM" id="SSF55486">
    <property type="entry name" value="Metalloproteases ('zincins'), catalytic domain"/>
    <property type="match status" value="1"/>
</dbReference>
<dbReference type="Gene3D" id="2.60.120.380">
    <property type="match status" value="1"/>
</dbReference>
<sequence>MRVLQSFVNIMPFVLARLARLASLRAVVVVGVALLAPMTIQAYELGDFGQKWPGARTTFYIGMPGTSGSGISWSQAFREAAEEWNASTRFTFDLSPEYRDPCVGYDGTESPDFANAVDFRSQVCGQDFAEGTLAVTAFFTEFNTLGGLELVETDIIFNQGRLFDVYDGPLRRAPSGAFEFDFRRVALHELGHALGLQHEDDGQPSIMTSRIGNLDSLQEDDIAAVEFLYGGIERCMAKPAGFGWHNDALDDSDCQILELMAGGSDDSAVDVWVLDVPSTLDVTLDTITSGGLDSVLLVMDEGLGIISQDEDSAGDCRPRINQQLDAGRYYVLVNTFSSDTLLNCGSAKEGPYRLSIRYEHDDLIPLLGHVSFQGNNAGQAAFYGGVTADGGQTYLNSVRPDQVIDVRAKIDIDPKHQGQPGFVAAAVLLPDGEILVKNPAGDMVPYQPDAGVPIYQRRTLSAEESINVLDQLRPSDIGITSIEADFLVGYGVDSQPGELHFHQQPINLIVE</sequence>
<evidence type="ECO:0000256" key="2">
    <source>
        <dbReference type="ARBA" id="ARBA00022723"/>
    </source>
</evidence>
<keyword evidence="4" id="KW-0862">Zinc</keyword>
<evidence type="ECO:0000256" key="3">
    <source>
        <dbReference type="ARBA" id="ARBA00022801"/>
    </source>
</evidence>
<dbReference type="GO" id="GO:0031012">
    <property type="term" value="C:extracellular matrix"/>
    <property type="evidence" value="ECO:0007669"/>
    <property type="project" value="InterPro"/>
</dbReference>
<dbReference type="GO" id="GO:0008270">
    <property type="term" value="F:zinc ion binding"/>
    <property type="evidence" value="ECO:0007669"/>
    <property type="project" value="InterPro"/>
</dbReference>
<dbReference type="RefSeq" id="WP_068812362.1">
    <property type="nucleotide sequence ID" value="NZ_BMIY01000006.1"/>
</dbReference>
<evidence type="ECO:0000259" key="5">
    <source>
        <dbReference type="SMART" id="SM00235"/>
    </source>
</evidence>
<dbReference type="GO" id="GO:0006508">
    <property type="term" value="P:proteolysis"/>
    <property type="evidence" value="ECO:0007669"/>
    <property type="project" value="UniProtKB-KW"/>
</dbReference>
<name>A0A917GX44_9GAMM</name>
<dbReference type="PRINTS" id="PR00138">
    <property type="entry name" value="MATRIXIN"/>
</dbReference>
<keyword evidence="7" id="KW-1185">Reference proteome</keyword>
<keyword evidence="3" id="KW-0378">Hydrolase</keyword>
<dbReference type="InterPro" id="IPR006026">
    <property type="entry name" value="Peptidase_Metallo"/>
</dbReference>
<evidence type="ECO:0000256" key="4">
    <source>
        <dbReference type="ARBA" id="ARBA00022833"/>
    </source>
</evidence>
<dbReference type="SMART" id="SM00235">
    <property type="entry name" value="ZnMc"/>
    <property type="match status" value="1"/>
</dbReference>
<dbReference type="OrthoDB" id="733404at2"/>
<organism evidence="6 7">
    <name type="scientific">Pseudohongiella nitratireducens</name>
    <dbReference type="NCBI Taxonomy" id="1768907"/>
    <lineage>
        <taxon>Bacteria</taxon>
        <taxon>Pseudomonadati</taxon>
        <taxon>Pseudomonadota</taxon>
        <taxon>Gammaproteobacteria</taxon>
        <taxon>Pseudomonadales</taxon>
        <taxon>Pseudohongiellaceae</taxon>
        <taxon>Pseudohongiella</taxon>
    </lineage>
</organism>
<protein>
    <recommendedName>
        <fullName evidence="5">Peptidase metallopeptidase domain-containing protein</fullName>
    </recommendedName>
</protein>
<gene>
    <name evidence="6" type="ORF">GCM10011403_16120</name>
</gene>
<evidence type="ECO:0000256" key="1">
    <source>
        <dbReference type="ARBA" id="ARBA00022670"/>
    </source>
</evidence>
<dbReference type="PANTHER" id="PTHR10201">
    <property type="entry name" value="MATRIX METALLOPROTEINASE"/>
    <property type="match status" value="1"/>
</dbReference>
<accession>A0A917GX44</accession>
<dbReference type="Gene3D" id="3.40.390.10">
    <property type="entry name" value="Collagenase (Catalytic Domain)"/>
    <property type="match status" value="1"/>
</dbReference>
<dbReference type="InterPro" id="IPR021190">
    <property type="entry name" value="Pept_M10A"/>
</dbReference>
<dbReference type="Pfam" id="PF00413">
    <property type="entry name" value="Peptidase_M10"/>
    <property type="match status" value="1"/>
</dbReference>